<proteinExistence type="predicted"/>
<dbReference type="PROSITE" id="PS51186">
    <property type="entry name" value="GNAT"/>
    <property type="match status" value="1"/>
</dbReference>
<dbReference type="InterPro" id="IPR050832">
    <property type="entry name" value="Bact_Acetyltransf"/>
</dbReference>
<dbReference type="Pfam" id="PF13508">
    <property type="entry name" value="Acetyltransf_7"/>
    <property type="match status" value="1"/>
</dbReference>
<keyword evidence="5" id="KW-1185">Reference proteome</keyword>
<organism evidence="4 5">
    <name type="scientific">Pseudomarimonas salicorniae</name>
    <dbReference type="NCBI Taxonomy" id="2933270"/>
    <lineage>
        <taxon>Bacteria</taxon>
        <taxon>Pseudomonadati</taxon>
        <taxon>Pseudomonadota</taxon>
        <taxon>Gammaproteobacteria</taxon>
        <taxon>Lysobacterales</taxon>
        <taxon>Lysobacteraceae</taxon>
        <taxon>Pseudomarimonas</taxon>
    </lineage>
</organism>
<dbReference type="EMBL" id="JALNMH010000001">
    <property type="protein sequence ID" value="MCK7592358.1"/>
    <property type="molecule type" value="Genomic_DNA"/>
</dbReference>
<dbReference type="RefSeq" id="WP_248204468.1">
    <property type="nucleotide sequence ID" value="NZ_JALNMH010000001.1"/>
</dbReference>
<dbReference type="CDD" id="cd04301">
    <property type="entry name" value="NAT_SF"/>
    <property type="match status" value="1"/>
</dbReference>
<evidence type="ECO:0000313" key="4">
    <source>
        <dbReference type="EMBL" id="MCK7592358.1"/>
    </source>
</evidence>
<name>A0ABT0GCU7_9GAMM</name>
<reference evidence="4" key="1">
    <citation type="submission" date="2022-04" db="EMBL/GenBank/DDBJ databases">
        <title>Lysobacter sp. CAU 1642 isolated from sea sand.</title>
        <authorList>
            <person name="Kim W."/>
        </authorList>
    </citation>
    <scope>NUCLEOTIDE SEQUENCE</scope>
    <source>
        <strain evidence="4">CAU 1642</strain>
    </source>
</reference>
<evidence type="ECO:0000256" key="2">
    <source>
        <dbReference type="ARBA" id="ARBA00023315"/>
    </source>
</evidence>
<dbReference type="InterPro" id="IPR000182">
    <property type="entry name" value="GNAT_dom"/>
</dbReference>
<keyword evidence="1" id="KW-0808">Transferase</keyword>
<evidence type="ECO:0000256" key="1">
    <source>
        <dbReference type="ARBA" id="ARBA00022679"/>
    </source>
</evidence>
<dbReference type="Proteomes" id="UP001431449">
    <property type="component" value="Unassembled WGS sequence"/>
</dbReference>
<gene>
    <name evidence="4" type="ORF">M0G41_01595</name>
</gene>
<feature type="domain" description="N-acetyltransferase" evidence="3">
    <location>
        <begin position="2"/>
        <end position="171"/>
    </location>
</feature>
<dbReference type="Gene3D" id="3.40.630.30">
    <property type="match status" value="1"/>
</dbReference>
<dbReference type="SUPFAM" id="SSF55729">
    <property type="entry name" value="Acyl-CoA N-acyltransferases (Nat)"/>
    <property type="match status" value="1"/>
</dbReference>
<evidence type="ECO:0000259" key="3">
    <source>
        <dbReference type="PROSITE" id="PS51186"/>
    </source>
</evidence>
<keyword evidence="2" id="KW-0012">Acyltransferase</keyword>
<protein>
    <submittedName>
        <fullName evidence="4">GNAT family N-acetyltransferase</fullName>
    </submittedName>
</protein>
<comment type="caution">
    <text evidence="4">The sequence shown here is derived from an EMBL/GenBank/DDBJ whole genome shotgun (WGS) entry which is preliminary data.</text>
</comment>
<dbReference type="InterPro" id="IPR016181">
    <property type="entry name" value="Acyl_CoA_acyltransferase"/>
</dbReference>
<dbReference type="PANTHER" id="PTHR43877">
    <property type="entry name" value="AMINOALKYLPHOSPHONATE N-ACETYLTRANSFERASE-RELATED-RELATED"/>
    <property type="match status" value="1"/>
</dbReference>
<evidence type="ECO:0000313" key="5">
    <source>
        <dbReference type="Proteomes" id="UP001431449"/>
    </source>
</evidence>
<accession>A0ABT0GCU7</accession>
<sequence>MPAIRRLGQLGPELVDPLCDLLLDAVAGGASIGFMAHLDRAEAAGYWQGLAESLEQDVLCWVAEDAGRLLGSVQLGLCHKANGRHRAELQKLMVHRSARGRGIGSALLDVAERAAGEQGRFLLVLDTEAGSGAEALYRRRGWQPAGQIPDYARSPDGRLHPTALYWKRLHAPAGQASLRPPG</sequence>